<dbReference type="AlphaFoldDB" id="A0A158Q9Y0"/>
<keyword evidence="2" id="KW-1185">Reference proteome</keyword>
<organism evidence="3">
    <name type="scientific">Enterobius vermicularis</name>
    <name type="common">Human pinworm</name>
    <dbReference type="NCBI Taxonomy" id="51028"/>
    <lineage>
        <taxon>Eukaryota</taxon>
        <taxon>Metazoa</taxon>
        <taxon>Ecdysozoa</taxon>
        <taxon>Nematoda</taxon>
        <taxon>Chromadorea</taxon>
        <taxon>Rhabditida</taxon>
        <taxon>Spirurina</taxon>
        <taxon>Oxyuridomorpha</taxon>
        <taxon>Oxyuroidea</taxon>
        <taxon>Oxyuridae</taxon>
        <taxon>Enterobius</taxon>
    </lineage>
</organism>
<dbReference type="EMBL" id="UXUI01007530">
    <property type="protein sequence ID" value="VDD88050.1"/>
    <property type="molecule type" value="Genomic_DNA"/>
</dbReference>
<evidence type="ECO:0000313" key="3">
    <source>
        <dbReference type="WBParaSite" id="EVEC_0000348501-mRNA-1"/>
    </source>
</evidence>
<protein>
    <submittedName>
        <fullName evidence="3">KIF-binding protein</fullName>
    </submittedName>
</protein>
<dbReference type="WBParaSite" id="EVEC_0000348501-mRNA-1">
    <property type="protein sequence ID" value="EVEC_0000348501-mRNA-1"/>
    <property type="gene ID" value="EVEC_0000348501"/>
</dbReference>
<name>A0A158Q9Y0_ENTVE</name>
<reference evidence="3" key="1">
    <citation type="submission" date="2016-04" db="UniProtKB">
        <authorList>
            <consortium name="WormBaseParasite"/>
        </authorList>
    </citation>
    <scope>IDENTIFICATION</scope>
</reference>
<sequence length="268" mass="31828">MKRDLTEIENRCGLTQEKELDSLSYRKGLVIGIETIVEAFKTMYTDDTERIRNIGDFRKECIIIYSDCQTRKEKSYTLLGAKAILDYIPLSTHDYLFLKQYQYLLNWYYGELRFFGPPSERNFYFQEAKIKYKIMFDLQVNLSDRERLSTYCHWSQLCYWYAEYADEESLRWCIDAVKRVTDGLTNDRQLDDGIKLPDFYFAEIVLRNVALKELMESTPSSDLPPSRTLKAKRENLKELRPIYDSLEAITDNVSKCQNVRADLIRHRK</sequence>
<proteinExistence type="predicted"/>
<dbReference type="Proteomes" id="UP000274131">
    <property type="component" value="Unassembled WGS sequence"/>
</dbReference>
<gene>
    <name evidence="1" type="ORF">EVEC_LOCUS3193</name>
</gene>
<reference evidence="1 2" key="2">
    <citation type="submission" date="2018-10" db="EMBL/GenBank/DDBJ databases">
        <authorList>
            <consortium name="Pathogen Informatics"/>
        </authorList>
    </citation>
    <scope>NUCLEOTIDE SEQUENCE [LARGE SCALE GENOMIC DNA]</scope>
</reference>
<evidence type="ECO:0000313" key="1">
    <source>
        <dbReference type="EMBL" id="VDD88050.1"/>
    </source>
</evidence>
<accession>A0A158Q9Y0</accession>
<dbReference type="OrthoDB" id="5812412at2759"/>
<evidence type="ECO:0000313" key="2">
    <source>
        <dbReference type="Proteomes" id="UP000274131"/>
    </source>
</evidence>